<proteinExistence type="predicted"/>
<gene>
    <name evidence="2" type="ORF">C2E20_3882</name>
</gene>
<comment type="caution">
    <text evidence="2">The sequence shown here is derived from an EMBL/GenBank/DDBJ whole genome shotgun (WGS) entry which is preliminary data.</text>
</comment>
<reference evidence="2 3" key="1">
    <citation type="journal article" date="2018" name="Plant J.">
        <title>Genome sequences of Chlorella sorokiniana UTEX 1602 and Micractinium conductrix SAG 241.80: implications to maltose excretion by a green alga.</title>
        <authorList>
            <person name="Arriola M.B."/>
            <person name="Velmurugan N."/>
            <person name="Zhang Y."/>
            <person name="Plunkett M.H."/>
            <person name="Hondzo H."/>
            <person name="Barney B.M."/>
        </authorList>
    </citation>
    <scope>NUCLEOTIDE SEQUENCE [LARGE SCALE GENOMIC DNA]</scope>
    <source>
        <strain evidence="2 3">SAG 241.80</strain>
    </source>
</reference>
<evidence type="ECO:0000313" key="3">
    <source>
        <dbReference type="Proteomes" id="UP000239649"/>
    </source>
</evidence>
<dbReference type="AlphaFoldDB" id="A0A2P6VF23"/>
<feature type="coiled-coil region" evidence="1">
    <location>
        <begin position="250"/>
        <end position="284"/>
    </location>
</feature>
<accession>A0A2P6VF23</accession>
<sequence length="488" mass="52659">MAENVMLNPNMSKYERIMHLEKAAEEAKDVKAQVMEVHAMMAAAKDGGGAEEGEELLLAMAHLAMMVFNLAGLLGGQLNRYLGELLARMVVFYLANFMLTDMFDSKEVARIEGMGKAAAANLEMRHSAARFNRTGSLSADAAISGVAPLGIEQLMELEKKGGFNNKEGYASRAENLMTGLRQESLEGLADILTVMVDRPDSLEASQKCGERGLWLNTLNQRAIPPRMRNMASLNAELVTKQEFRLMVYIIASILKGLEEAKRSKEEAEEAVAEAAGKGEKAEADAAQQLYNAERDMDFMVWLAQATAGVEHYYQIVENGAHGFGLIPLGAERAYSEFTNAAERVADQVAEQRSADRVQRRKQGAAAHPLLIARCDKWDSVAALDVEDAEEAAATPAAAAPTARDPAAPAAAAARDPAATLKRMRGLQVGPAGAEAEQLVHQAYVEGDAAAQDALIGLCAEATAFNPDTTGSRRPEHQYHVGQVHMFGT</sequence>
<protein>
    <submittedName>
        <fullName evidence="2">Uncharacterized protein</fullName>
    </submittedName>
</protein>
<dbReference type="Proteomes" id="UP000239649">
    <property type="component" value="Unassembled WGS sequence"/>
</dbReference>
<keyword evidence="3" id="KW-1185">Reference proteome</keyword>
<evidence type="ECO:0000313" key="2">
    <source>
        <dbReference type="EMBL" id="PSC72669.1"/>
    </source>
</evidence>
<keyword evidence="1" id="KW-0175">Coiled coil</keyword>
<organism evidence="2 3">
    <name type="scientific">Micractinium conductrix</name>
    <dbReference type="NCBI Taxonomy" id="554055"/>
    <lineage>
        <taxon>Eukaryota</taxon>
        <taxon>Viridiplantae</taxon>
        <taxon>Chlorophyta</taxon>
        <taxon>core chlorophytes</taxon>
        <taxon>Trebouxiophyceae</taxon>
        <taxon>Chlorellales</taxon>
        <taxon>Chlorellaceae</taxon>
        <taxon>Chlorella clade</taxon>
        <taxon>Micractinium</taxon>
    </lineage>
</organism>
<evidence type="ECO:0000256" key="1">
    <source>
        <dbReference type="SAM" id="Coils"/>
    </source>
</evidence>
<name>A0A2P6VF23_9CHLO</name>
<dbReference type="EMBL" id="LHPF02000009">
    <property type="protein sequence ID" value="PSC72669.1"/>
    <property type="molecule type" value="Genomic_DNA"/>
</dbReference>